<dbReference type="KEGG" id="thes:FHQ07_03175"/>
<dbReference type="PROSITE" id="PS51257">
    <property type="entry name" value="PROKAR_LIPOPROTEIN"/>
    <property type="match status" value="1"/>
</dbReference>
<organism evidence="3 4">
    <name type="scientific">Thermomonas aquatica</name>
    <dbReference type="NCBI Taxonomy" id="2202149"/>
    <lineage>
        <taxon>Bacteria</taxon>
        <taxon>Pseudomonadati</taxon>
        <taxon>Pseudomonadota</taxon>
        <taxon>Gammaproteobacteria</taxon>
        <taxon>Lysobacterales</taxon>
        <taxon>Lysobacteraceae</taxon>
        <taxon>Thermomonas</taxon>
    </lineage>
</organism>
<proteinExistence type="predicted"/>
<dbReference type="OrthoDB" id="9804872at2"/>
<dbReference type="Pfam" id="PF11992">
    <property type="entry name" value="TgpA_N"/>
    <property type="match status" value="1"/>
</dbReference>
<dbReference type="Gene3D" id="3.10.620.30">
    <property type="match status" value="1"/>
</dbReference>
<dbReference type="Pfam" id="PF01841">
    <property type="entry name" value="Transglut_core"/>
    <property type="match status" value="1"/>
</dbReference>
<sequence>MQARGHALVLSATAACLLPLLLQLPPSLGFGFGIAAVLIAIASWRRAMPFLLRLLIGIGMIVAIAVVAPGVGRDTACMVLAAMLALKPSETVSLRDGRSLAGFALFGPFAAFLLDQGPVSLVLALTAVLASLLALQQLANDEADVRPRAGSHWWQASTGVLRLLALGLPLALAAFWLFPRLPTPLWGLPNRVVAKPGLSDTMTPGGWLDLMNDDSPAARVQFFGAAPPRDQMYWRGPVLWNFDGRTWSQPKQLLNIPAAPLQPAGAGWDYQIEPEPTEQRQLIALDLPMQVPDGAFVSLDYSVRSSQPLNGVTRWRMRSAAPAAAEPELPEALRRLALQLPAGFNPRTLAMGRQWRREAGNDVQGNADAAIANRALAMIRREFGYTLNVPLAGRNEIDDFLFERKQGYCEHFSSSFVVLMRAAGIPARVVTGYAGGYRNPIGDYWLVLNSRAHAWAEVWLPRRGWVRVDPTAAVAPERVFDTLADRQPGRIGAFDGLVPVFNASDWLRRGWNDFVLGYDAQRQQRLFNPFGVDRIGSRELILLFTTIATLALAWMAWLIARGEREKDPLLRAWHRLGRRYSRQGRGREMHEPAQAWAERVAADVPRAGEHLRALSRRFSDARYAAVEPAALRRLLRDLAAHRP</sequence>
<dbReference type="InterPro" id="IPR052901">
    <property type="entry name" value="Bact_TGase-like"/>
</dbReference>
<dbReference type="InterPro" id="IPR038765">
    <property type="entry name" value="Papain-like_cys_pep_sf"/>
</dbReference>
<dbReference type="SMART" id="SM00460">
    <property type="entry name" value="TGc"/>
    <property type="match status" value="1"/>
</dbReference>
<keyword evidence="1" id="KW-0812">Transmembrane</keyword>
<dbReference type="PANTHER" id="PTHR42736">
    <property type="entry name" value="PROTEIN-GLUTAMINE GAMMA-GLUTAMYLTRANSFERASE"/>
    <property type="match status" value="1"/>
</dbReference>
<dbReference type="InterPro" id="IPR002931">
    <property type="entry name" value="Transglutaminase-like"/>
</dbReference>
<dbReference type="RefSeq" id="WP_139717854.1">
    <property type="nucleotide sequence ID" value="NZ_CP040871.1"/>
</dbReference>
<keyword evidence="4" id="KW-1185">Reference proteome</keyword>
<feature type="transmembrane region" description="Helical" evidence="1">
    <location>
        <begin position="119"/>
        <end position="139"/>
    </location>
</feature>
<feature type="transmembrane region" description="Helical" evidence="1">
    <location>
        <begin position="160"/>
        <end position="178"/>
    </location>
</feature>
<dbReference type="EMBL" id="CP040871">
    <property type="protein sequence ID" value="QDA58432.1"/>
    <property type="molecule type" value="Genomic_DNA"/>
</dbReference>
<evidence type="ECO:0000313" key="3">
    <source>
        <dbReference type="EMBL" id="QDA58432.1"/>
    </source>
</evidence>
<keyword evidence="1" id="KW-0472">Membrane</keyword>
<evidence type="ECO:0000259" key="2">
    <source>
        <dbReference type="SMART" id="SM00460"/>
    </source>
</evidence>
<dbReference type="InterPro" id="IPR021878">
    <property type="entry name" value="TgpA_N"/>
</dbReference>
<evidence type="ECO:0000256" key="1">
    <source>
        <dbReference type="SAM" id="Phobius"/>
    </source>
</evidence>
<evidence type="ECO:0000313" key="4">
    <source>
        <dbReference type="Proteomes" id="UP000308149"/>
    </source>
</evidence>
<protein>
    <submittedName>
        <fullName evidence="3">DUF3488 domain-containing protein</fullName>
    </submittedName>
</protein>
<gene>
    <name evidence="3" type="ORF">FHQ07_03175</name>
</gene>
<dbReference type="AlphaFoldDB" id="A0A5B7ZX88"/>
<feature type="transmembrane region" description="Helical" evidence="1">
    <location>
        <begin position="540"/>
        <end position="560"/>
    </location>
</feature>
<accession>A0A5B7ZX88</accession>
<reference evidence="3 4" key="1">
    <citation type="submission" date="2019-06" db="EMBL/GenBank/DDBJ databases">
        <title>Thermomonas aquatica sp. nov., isolated from an industrial wastewater treatment plant.</title>
        <authorList>
            <person name="Jeon J.H."/>
            <person name="Park D.-S."/>
        </authorList>
    </citation>
    <scope>NUCLEOTIDE SEQUENCE [LARGE SCALE GENOMIC DNA]</scope>
    <source>
        <strain evidence="3 4">SY21</strain>
    </source>
</reference>
<keyword evidence="1" id="KW-1133">Transmembrane helix</keyword>
<dbReference type="SUPFAM" id="SSF54001">
    <property type="entry name" value="Cysteine proteinases"/>
    <property type="match status" value="1"/>
</dbReference>
<feature type="domain" description="Transglutaminase-like" evidence="2">
    <location>
        <begin position="401"/>
        <end position="472"/>
    </location>
</feature>
<feature type="transmembrane region" description="Helical" evidence="1">
    <location>
        <begin position="50"/>
        <end position="71"/>
    </location>
</feature>
<dbReference type="PANTHER" id="PTHR42736:SF1">
    <property type="entry name" value="PROTEIN-GLUTAMINE GAMMA-GLUTAMYLTRANSFERASE"/>
    <property type="match status" value="1"/>
</dbReference>
<name>A0A5B7ZX88_9GAMM</name>
<dbReference type="Proteomes" id="UP000308149">
    <property type="component" value="Chromosome"/>
</dbReference>